<proteinExistence type="predicted"/>
<sequence>MPVLQPERIAIIGGGFTGTTCFWALQNSAHDVHLFEASSALGGRIKEYWLEDGGNKTLINTEAPTFNAETSRQCSYNHILATSELTIHLANLISLLRHLGISTSAIPFNLSTSDGTTTFEWGSGITMGILRNPRVLFNIETYRTLVDVIWFKYFGIDALSEHHSSRKLEKLSVCLNADEYLTSERYSTSFFNRYLSSLLSVLWGTNALKALPKFPMKALVRSLNDHKFFCTWQTIPQWRRIDTGVSQLTQTMAKLLPSENLHLRTRVQEIQRLGKDRYKVLTEYGHELCFNHIVFAIDGRETLKILRLNVDSDEKEILQDLRAGPNISVLHSDYSASRHAEYPLMHNLNSFIPFHQLAPDLDHSWPACNYIMSPAQSPNHSDRRNPDSVSLRSSLTYNVNALQDVPVCLFGRVFITINPFTPPHPRLVHAVWEFTDLEPTPATLHVQSRLSSIQNKRGLSYGCRWSGRGFLEDSVSAGLEIATEHFGVHLPFKVIHHKDLMEGSTETLHLSLSDHFIRAILSFIRAYVLICEICWLLLRKTWTRPVSSTT</sequence>
<dbReference type="STRING" id="341663.Q0CQN7"/>
<dbReference type="VEuPathDB" id="FungiDB:ATEG_03997"/>
<dbReference type="eggNOG" id="ENOG502QSMW">
    <property type="taxonomic scope" value="Eukaryota"/>
</dbReference>
<dbReference type="OMA" id="WEFTDPE"/>
<keyword evidence="1" id="KW-1133">Transmembrane helix</keyword>
<dbReference type="RefSeq" id="XP_001213175.1">
    <property type="nucleotide sequence ID" value="XM_001213175.1"/>
</dbReference>
<dbReference type="Gene3D" id="3.90.660.20">
    <property type="entry name" value="Protoporphyrinogen oxidase, mitochondrial, domain 2"/>
    <property type="match status" value="1"/>
</dbReference>
<dbReference type="GeneID" id="4318153"/>
<gene>
    <name evidence="2" type="ORF">ATEG_03997</name>
</gene>
<evidence type="ECO:0000313" key="2">
    <source>
        <dbReference type="EMBL" id="EAU35799.1"/>
    </source>
</evidence>
<dbReference type="AlphaFoldDB" id="Q0CQN7"/>
<evidence type="ECO:0000313" key="3">
    <source>
        <dbReference type="Proteomes" id="UP000007963"/>
    </source>
</evidence>
<dbReference type="Pfam" id="PF13450">
    <property type="entry name" value="NAD_binding_8"/>
    <property type="match status" value="1"/>
</dbReference>
<dbReference type="GO" id="GO:0016491">
    <property type="term" value="F:oxidoreductase activity"/>
    <property type="evidence" value="ECO:0007669"/>
    <property type="project" value="TreeGrafter"/>
</dbReference>
<dbReference type="InterPro" id="IPR036188">
    <property type="entry name" value="FAD/NAD-bd_sf"/>
</dbReference>
<keyword evidence="1" id="KW-0472">Membrane</keyword>
<dbReference type="PANTHER" id="PTHR42923">
    <property type="entry name" value="PROTOPORPHYRINOGEN OXIDASE"/>
    <property type="match status" value="1"/>
</dbReference>
<name>Q0CQN7_ASPTN</name>
<evidence type="ECO:0000256" key="1">
    <source>
        <dbReference type="SAM" id="Phobius"/>
    </source>
</evidence>
<feature type="transmembrane region" description="Helical" evidence="1">
    <location>
        <begin position="516"/>
        <end position="538"/>
    </location>
</feature>
<dbReference type="InterPro" id="IPR050464">
    <property type="entry name" value="Zeta_carotene_desat/Oxidored"/>
</dbReference>
<accession>Q0CQN7</accession>
<dbReference type="Proteomes" id="UP000007963">
    <property type="component" value="Unassembled WGS sequence"/>
</dbReference>
<protein>
    <recommendedName>
        <fullName evidence="4">Amine oxidase domain-containing protein</fullName>
    </recommendedName>
</protein>
<evidence type="ECO:0008006" key="4">
    <source>
        <dbReference type="Google" id="ProtNLM"/>
    </source>
</evidence>
<keyword evidence="1" id="KW-0812">Transmembrane</keyword>
<dbReference type="HOGENOM" id="CLU_028123_2_1_1"/>
<dbReference type="PANTHER" id="PTHR42923:SF17">
    <property type="entry name" value="AMINE OXIDASE DOMAIN-CONTAINING PROTEIN"/>
    <property type="match status" value="1"/>
</dbReference>
<dbReference type="EMBL" id="CH476598">
    <property type="protein sequence ID" value="EAU35799.1"/>
    <property type="molecule type" value="Genomic_DNA"/>
</dbReference>
<dbReference type="Gene3D" id="3.50.50.60">
    <property type="entry name" value="FAD/NAD(P)-binding domain"/>
    <property type="match status" value="2"/>
</dbReference>
<dbReference type="OrthoDB" id="5977668at2759"/>
<organism evidence="2 3">
    <name type="scientific">Aspergillus terreus (strain NIH 2624 / FGSC A1156)</name>
    <dbReference type="NCBI Taxonomy" id="341663"/>
    <lineage>
        <taxon>Eukaryota</taxon>
        <taxon>Fungi</taxon>
        <taxon>Dikarya</taxon>
        <taxon>Ascomycota</taxon>
        <taxon>Pezizomycotina</taxon>
        <taxon>Eurotiomycetes</taxon>
        <taxon>Eurotiomycetidae</taxon>
        <taxon>Eurotiales</taxon>
        <taxon>Aspergillaceae</taxon>
        <taxon>Aspergillus</taxon>
        <taxon>Aspergillus subgen. Circumdati</taxon>
    </lineage>
</organism>
<reference evidence="3" key="1">
    <citation type="submission" date="2005-09" db="EMBL/GenBank/DDBJ databases">
        <title>Annotation of the Aspergillus terreus NIH2624 genome.</title>
        <authorList>
            <person name="Birren B.W."/>
            <person name="Lander E.S."/>
            <person name="Galagan J.E."/>
            <person name="Nusbaum C."/>
            <person name="Devon K."/>
            <person name="Henn M."/>
            <person name="Ma L.-J."/>
            <person name="Jaffe D.B."/>
            <person name="Butler J."/>
            <person name="Alvarez P."/>
            <person name="Gnerre S."/>
            <person name="Grabherr M."/>
            <person name="Kleber M."/>
            <person name="Mauceli E.W."/>
            <person name="Brockman W."/>
            <person name="Rounsley S."/>
            <person name="Young S.K."/>
            <person name="LaButti K."/>
            <person name="Pushparaj V."/>
            <person name="DeCaprio D."/>
            <person name="Crawford M."/>
            <person name="Koehrsen M."/>
            <person name="Engels R."/>
            <person name="Montgomery P."/>
            <person name="Pearson M."/>
            <person name="Howarth C."/>
            <person name="Larson L."/>
            <person name="Luoma S."/>
            <person name="White J."/>
            <person name="Alvarado L."/>
            <person name="Kodira C.D."/>
            <person name="Zeng Q."/>
            <person name="Oleary S."/>
            <person name="Yandava C."/>
            <person name="Denning D.W."/>
            <person name="Nierman W.C."/>
            <person name="Milne T."/>
            <person name="Madden K."/>
        </authorList>
    </citation>
    <scope>NUCLEOTIDE SEQUENCE [LARGE SCALE GENOMIC DNA]</scope>
    <source>
        <strain evidence="3">NIH 2624 / FGSC A1156</strain>
    </source>
</reference>
<dbReference type="SUPFAM" id="SSF51905">
    <property type="entry name" value="FAD/NAD(P)-binding domain"/>
    <property type="match status" value="1"/>
</dbReference>